<evidence type="ECO:0000259" key="3">
    <source>
        <dbReference type="Pfam" id="PF00501"/>
    </source>
</evidence>
<feature type="domain" description="AMP-dependent synthetase/ligase" evidence="3">
    <location>
        <begin position="8"/>
        <end position="375"/>
    </location>
</feature>
<proteinExistence type="inferred from homology"/>
<comment type="caution">
    <text evidence="5">The sequence shown here is derived from an EMBL/GenBank/DDBJ whole genome shotgun (WGS) entry which is preliminary data.</text>
</comment>
<dbReference type="InterPro" id="IPR042099">
    <property type="entry name" value="ANL_N_sf"/>
</dbReference>
<dbReference type="SUPFAM" id="SSF56801">
    <property type="entry name" value="Acetyl-CoA synthetase-like"/>
    <property type="match status" value="1"/>
</dbReference>
<dbReference type="PANTHER" id="PTHR43767:SF1">
    <property type="entry name" value="NONRIBOSOMAL PEPTIDE SYNTHASE PES1 (EUROFUNG)-RELATED"/>
    <property type="match status" value="1"/>
</dbReference>
<evidence type="ECO:0000256" key="1">
    <source>
        <dbReference type="ARBA" id="ARBA00006432"/>
    </source>
</evidence>
<dbReference type="InterPro" id="IPR025110">
    <property type="entry name" value="AMP-bd_C"/>
</dbReference>
<dbReference type="Gene3D" id="3.40.50.12780">
    <property type="entry name" value="N-terminal domain of ligase-like"/>
    <property type="match status" value="1"/>
</dbReference>
<dbReference type="InterPro" id="IPR045851">
    <property type="entry name" value="AMP-bd_C_sf"/>
</dbReference>
<dbReference type="PANTHER" id="PTHR43767">
    <property type="entry name" value="LONG-CHAIN-FATTY-ACID--COA LIGASE"/>
    <property type="match status" value="1"/>
</dbReference>
<dbReference type="AlphaFoldDB" id="A0A931MGG5"/>
<dbReference type="RefSeq" id="WP_196985902.1">
    <property type="nucleotide sequence ID" value="NZ_JADWYS010000001.1"/>
</dbReference>
<dbReference type="InterPro" id="IPR000873">
    <property type="entry name" value="AMP-dep_synth/lig_dom"/>
</dbReference>
<dbReference type="PROSITE" id="PS00455">
    <property type="entry name" value="AMP_BINDING"/>
    <property type="match status" value="1"/>
</dbReference>
<gene>
    <name evidence="5" type="ORF">I5803_08325</name>
</gene>
<keyword evidence="2 5" id="KW-0436">Ligase</keyword>
<accession>A0A931MGG5</accession>
<dbReference type="GO" id="GO:0016878">
    <property type="term" value="F:acid-thiol ligase activity"/>
    <property type="evidence" value="ECO:0007669"/>
    <property type="project" value="UniProtKB-ARBA"/>
</dbReference>
<dbReference type="CDD" id="cd17631">
    <property type="entry name" value="FACL_FadD13-like"/>
    <property type="match status" value="1"/>
</dbReference>
<evidence type="ECO:0000259" key="4">
    <source>
        <dbReference type="Pfam" id="PF13193"/>
    </source>
</evidence>
<comment type="similarity">
    <text evidence="1">Belongs to the ATP-dependent AMP-binding enzyme family.</text>
</comment>
<organism evidence="5 6">
    <name type="scientific">Caenimonas aquaedulcis</name>
    <dbReference type="NCBI Taxonomy" id="2793270"/>
    <lineage>
        <taxon>Bacteria</taxon>
        <taxon>Pseudomonadati</taxon>
        <taxon>Pseudomonadota</taxon>
        <taxon>Betaproteobacteria</taxon>
        <taxon>Burkholderiales</taxon>
        <taxon>Comamonadaceae</taxon>
        <taxon>Caenimonas</taxon>
    </lineage>
</organism>
<feature type="domain" description="AMP-binding enzyme C-terminal" evidence="4">
    <location>
        <begin position="425"/>
        <end position="501"/>
    </location>
</feature>
<dbReference type="Gene3D" id="3.30.300.30">
    <property type="match status" value="1"/>
</dbReference>
<dbReference type="FunFam" id="3.30.300.30:FF:000008">
    <property type="entry name" value="2,3-dihydroxybenzoate-AMP ligase"/>
    <property type="match status" value="1"/>
</dbReference>
<protein>
    <submittedName>
        <fullName evidence="5">Long-chain fatty acid--CoA ligase</fullName>
    </submittedName>
</protein>
<evidence type="ECO:0000313" key="5">
    <source>
        <dbReference type="EMBL" id="MBG9388023.1"/>
    </source>
</evidence>
<dbReference type="NCBIfam" id="NF004837">
    <property type="entry name" value="PRK06187.1"/>
    <property type="match status" value="1"/>
</dbReference>
<evidence type="ECO:0000313" key="6">
    <source>
        <dbReference type="Proteomes" id="UP000651050"/>
    </source>
</evidence>
<dbReference type="EMBL" id="JADWYS010000001">
    <property type="protein sequence ID" value="MBG9388023.1"/>
    <property type="molecule type" value="Genomic_DNA"/>
</dbReference>
<reference evidence="5" key="1">
    <citation type="submission" date="2020-11" db="EMBL/GenBank/DDBJ databases">
        <title>Bacterial whole genome sequence for Caenimonas sp. DR4.4.</title>
        <authorList>
            <person name="Le V."/>
            <person name="Ko S.-R."/>
            <person name="Ahn C.-Y."/>
            <person name="Oh H.-M."/>
        </authorList>
    </citation>
    <scope>NUCLEOTIDE SEQUENCE</scope>
    <source>
        <strain evidence="5">DR4.4</strain>
    </source>
</reference>
<evidence type="ECO:0000256" key="2">
    <source>
        <dbReference type="ARBA" id="ARBA00022598"/>
    </source>
</evidence>
<keyword evidence="6" id="KW-1185">Reference proteome</keyword>
<dbReference type="Pfam" id="PF13193">
    <property type="entry name" value="AMP-binding_C"/>
    <property type="match status" value="1"/>
</dbReference>
<sequence>MQITQFVRRAARLHPHRDGFRVDGRARTWAQSMGRIPRMAQLLQAQGVAEGDRVAVLAMNSDTYGELLFAIPWAGAVAVPMNIRLAVPENVYTLNHSGASVLVVDESFADAAAELAAQCAGIRSVIYMGNASARSGMVELEAALEGLPGVAESARRGDDLYAIFYTGGTTGYPKGVMLSHANAVSLALSWLAALPPGEEHIVHMHVGGLFHLSGAAYLWYTTACAGTNVFLPKFEALPVMKAIAAHRVNSTVLIPTMVNMMLSHPDFAQHDLTSVRQCIYGGSPIPEPVLLAAMEKLPGWRFVHAYGMTETAGMATTLPACYHVLEGPLAGKRLSAGRSSAVCEVRITRADGSEADTGEVGEIAIRGPNVMLGYWRDPAATQACLRGGWMHSGDAAYMDADGFIYIVDRIKDMIVTGGENVYSAEVENAIHRHPAVREAAVIGIPDAKWGETVHAVVVLAEGMSLDAQALIAHCRTLIAPYKCPKSVDIRTEPLPKTAAGKITKKPLREPYWRDHARRVH</sequence>
<name>A0A931MGG5_9BURK</name>
<dbReference type="InterPro" id="IPR020845">
    <property type="entry name" value="AMP-binding_CS"/>
</dbReference>
<dbReference type="InterPro" id="IPR050237">
    <property type="entry name" value="ATP-dep_AMP-bd_enzyme"/>
</dbReference>
<dbReference type="Proteomes" id="UP000651050">
    <property type="component" value="Unassembled WGS sequence"/>
</dbReference>
<dbReference type="Pfam" id="PF00501">
    <property type="entry name" value="AMP-binding"/>
    <property type="match status" value="1"/>
</dbReference>